<dbReference type="AlphaFoldDB" id="J0WN18"/>
<gene>
    <name evidence="3" type="ORF">AURDEDRAFT_77138</name>
</gene>
<dbReference type="PANTHER" id="PTHR33096">
    <property type="entry name" value="CXC2 DOMAIN-CONTAINING PROTEIN"/>
    <property type="match status" value="1"/>
</dbReference>
<evidence type="ECO:0000256" key="2">
    <source>
        <dbReference type="SAM" id="MobiDB-lite"/>
    </source>
</evidence>
<dbReference type="Proteomes" id="UP000006514">
    <property type="component" value="Unassembled WGS sequence"/>
</dbReference>
<accession>J0WN18</accession>
<dbReference type="InParanoid" id="J0WN18"/>
<reference evidence="4" key="1">
    <citation type="journal article" date="2012" name="Science">
        <title>The Paleozoic origin of enzymatic lignin decomposition reconstructed from 31 fungal genomes.</title>
        <authorList>
            <person name="Floudas D."/>
            <person name="Binder M."/>
            <person name="Riley R."/>
            <person name="Barry K."/>
            <person name="Blanchette R.A."/>
            <person name="Henrissat B."/>
            <person name="Martinez A.T."/>
            <person name="Otillar R."/>
            <person name="Spatafora J.W."/>
            <person name="Yadav J.S."/>
            <person name="Aerts A."/>
            <person name="Benoit I."/>
            <person name="Boyd A."/>
            <person name="Carlson A."/>
            <person name="Copeland A."/>
            <person name="Coutinho P.M."/>
            <person name="de Vries R.P."/>
            <person name="Ferreira P."/>
            <person name="Findley K."/>
            <person name="Foster B."/>
            <person name="Gaskell J."/>
            <person name="Glotzer D."/>
            <person name="Gorecki P."/>
            <person name="Heitman J."/>
            <person name="Hesse C."/>
            <person name="Hori C."/>
            <person name="Igarashi K."/>
            <person name="Jurgens J.A."/>
            <person name="Kallen N."/>
            <person name="Kersten P."/>
            <person name="Kohler A."/>
            <person name="Kuees U."/>
            <person name="Kumar T.K.A."/>
            <person name="Kuo A."/>
            <person name="LaButti K."/>
            <person name="Larrondo L.F."/>
            <person name="Lindquist E."/>
            <person name="Ling A."/>
            <person name="Lombard V."/>
            <person name="Lucas S."/>
            <person name="Lundell T."/>
            <person name="Martin R."/>
            <person name="McLaughlin D.J."/>
            <person name="Morgenstern I."/>
            <person name="Morin E."/>
            <person name="Murat C."/>
            <person name="Nagy L.G."/>
            <person name="Nolan M."/>
            <person name="Ohm R.A."/>
            <person name="Patyshakuliyeva A."/>
            <person name="Rokas A."/>
            <person name="Ruiz-Duenas F.J."/>
            <person name="Sabat G."/>
            <person name="Salamov A."/>
            <person name="Samejima M."/>
            <person name="Schmutz J."/>
            <person name="Slot J.C."/>
            <person name="St John F."/>
            <person name="Stenlid J."/>
            <person name="Sun H."/>
            <person name="Sun S."/>
            <person name="Syed K."/>
            <person name="Tsang A."/>
            <person name="Wiebenga A."/>
            <person name="Young D."/>
            <person name="Pisabarro A."/>
            <person name="Eastwood D.C."/>
            <person name="Martin F."/>
            <person name="Cullen D."/>
            <person name="Grigoriev I.V."/>
            <person name="Hibbett D.S."/>
        </authorList>
    </citation>
    <scope>NUCLEOTIDE SEQUENCE [LARGE SCALE GENOMIC DNA]</scope>
    <source>
        <strain evidence="4">TFB10046</strain>
    </source>
</reference>
<dbReference type="OMA" id="WIADINR"/>
<proteinExistence type="predicted"/>
<dbReference type="OrthoDB" id="3253684at2759"/>
<dbReference type="Pfam" id="PF18758">
    <property type="entry name" value="KDZ"/>
    <property type="match status" value="1"/>
</dbReference>
<feature type="coiled-coil region" evidence="1">
    <location>
        <begin position="442"/>
        <end position="501"/>
    </location>
</feature>
<name>J0WN18_AURST</name>
<dbReference type="InterPro" id="IPR040521">
    <property type="entry name" value="KDZ"/>
</dbReference>
<organism evidence="3 4">
    <name type="scientific">Auricularia subglabra (strain TFB-10046 / SS5)</name>
    <name type="common">White-rot fungus</name>
    <name type="synonym">Auricularia delicata (strain TFB10046)</name>
    <dbReference type="NCBI Taxonomy" id="717982"/>
    <lineage>
        <taxon>Eukaryota</taxon>
        <taxon>Fungi</taxon>
        <taxon>Dikarya</taxon>
        <taxon>Basidiomycota</taxon>
        <taxon>Agaricomycotina</taxon>
        <taxon>Agaricomycetes</taxon>
        <taxon>Auriculariales</taxon>
        <taxon>Auriculariaceae</taxon>
        <taxon>Auricularia</taxon>
    </lineage>
</organism>
<keyword evidence="1" id="KW-0175">Coiled coil</keyword>
<evidence type="ECO:0000256" key="1">
    <source>
        <dbReference type="SAM" id="Coils"/>
    </source>
</evidence>
<dbReference type="EMBL" id="JH688353">
    <property type="protein sequence ID" value="EJD33230.1"/>
    <property type="molecule type" value="Genomic_DNA"/>
</dbReference>
<sequence>MFPSAPSRPGYAFDINVLNLYLDLARNNGTSIQSLAAALHQQHRANGYILRDKKGVPILDGYRNTLGDALQWYELLRARVNRATRERIDSARVAVLYPEAESRGGPAEEGGHTTQMDGRKEISQYLVDRCPNCFAAAMTGTALPEYARCDFHVATDANFGHRHDKAAGDCPPILSVSAGLVPAEFINAVGDALDAARKRPPRRNTSLAPDAAVGQCEKAHTAANGSRQKAAGDKHDDKGKAAIVCRHDNPIFWCNIDTPGEQQKYSFGLLIWLLMHLPSNATVLNLYDIGCVTDKTVRLYEILTPSMEKRVLFATSAMHAYAHQWQCQLVYSPRLQVGLGLTDGEGVERLWSRIRKLIGILRHVHRKRRMIILDGQLQWIADINRDELGHWMARKWKKLRLRECEARAQIRQSGYGAETLREQWALQRETQLSLRKLTAPRLKKELEAVMEIQDQIQAVEEAIAGLEDTLRAPAPEATQRLDDLRATLAQLTQQADGLYSALNVEDEFPDISEFGVDFVRALIKAYDAKCIARQKLIGRFFEWEYLDQASGGTGEPLGTKQHQRVVQAIQKRAPATMGAITRYNDACIKVREHLPPGKVYPLPEPLSTNLTELKNDSSLLEDVWLSGTPENGALWLTDKTVRVAIRSQLLLDRCQEEKKRLLREEQQLFGWLQLEAKAVARALYDPSSAQIRAGTRH</sequence>
<keyword evidence="4" id="KW-1185">Reference proteome</keyword>
<dbReference type="PANTHER" id="PTHR33096:SF1">
    <property type="entry name" value="CXC1-LIKE CYSTEINE CLUSTER ASSOCIATED WITH KDZ TRANSPOSASES DOMAIN-CONTAINING PROTEIN"/>
    <property type="match status" value="1"/>
</dbReference>
<feature type="region of interest" description="Disordered" evidence="2">
    <location>
        <begin position="197"/>
        <end position="235"/>
    </location>
</feature>
<evidence type="ECO:0000313" key="3">
    <source>
        <dbReference type="EMBL" id="EJD33230.1"/>
    </source>
</evidence>
<protein>
    <recommendedName>
        <fullName evidence="5">CxC1-like cysteine cluster associated with KDZ transposases domain-containing protein</fullName>
    </recommendedName>
</protein>
<evidence type="ECO:0008006" key="5">
    <source>
        <dbReference type="Google" id="ProtNLM"/>
    </source>
</evidence>
<dbReference type="eggNOG" id="ENOG502S2AH">
    <property type="taxonomic scope" value="Eukaryota"/>
</dbReference>
<dbReference type="KEGG" id="adl:AURDEDRAFT_77138"/>
<evidence type="ECO:0000313" key="4">
    <source>
        <dbReference type="Proteomes" id="UP000006514"/>
    </source>
</evidence>